<comment type="caution">
    <text evidence="4">The sequence shown here is derived from an EMBL/GenBank/DDBJ whole genome shotgun (WGS) entry which is preliminary data.</text>
</comment>
<dbReference type="InterPro" id="IPR023346">
    <property type="entry name" value="Lysozyme-like_dom_sf"/>
</dbReference>
<dbReference type="GO" id="GO:0016998">
    <property type="term" value="P:cell wall macromolecule catabolic process"/>
    <property type="evidence" value="ECO:0007669"/>
    <property type="project" value="InterPro"/>
</dbReference>
<organism evidence="4 5">
    <name type="scientific">Roseospira goensis</name>
    <dbReference type="NCBI Taxonomy" id="391922"/>
    <lineage>
        <taxon>Bacteria</taxon>
        <taxon>Pseudomonadati</taxon>
        <taxon>Pseudomonadota</taxon>
        <taxon>Alphaproteobacteria</taxon>
        <taxon>Rhodospirillales</taxon>
        <taxon>Rhodospirillaceae</taxon>
        <taxon>Roseospira</taxon>
    </lineage>
</organism>
<dbReference type="Gene3D" id="1.10.101.10">
    <property type="entry name" value="PGBD-like superfamily/PGBD"/>
    <property type="match status" value="1"/>
</dbReference>
<evidence type="ECO:0000256" key="1">
    <source>
        <dbReference type="SAM" id="MobiDB-lite"/>
    </source>
</evidence>
<dbReference type="PANTHER" id="PTHR34408">
    <property type="entry name" value="FAMILY PROTEIN, PUTATIVE-RELATED"/>
    <property type="match status" value="1"/>
</dbReference>
<feature type="domain" description="Glycoside hydrolase family 19 catalytic" evidence="2">
    <location>
        <begin position="45"/>
        <end position="135"/>
    </location>
</feature>
<protein>
    <submittedName>
        <fullName evidence="4">Putative chitinase</fullName>
    </submittedName>
</protein>
<gene>
    <name evidence="4" type="ORF">GGD88_003589</name>
</gene>
<dbReference type="SUPFAM" id="SSF53955">
    <property type="entry name" value="Lysozyme-like"/>
    <property type="match status" value="1"/>
</dbReference>
<evidence type="ECO:0000313" key="4">
    <source>
        <dbReference type="EMBL" id="MBB4287831.1"/>
    </source>
</evidence>
<dbReference type="InterPro" id="IPR002477">
    <property type="entry name" value="Peptidoglycan-bd-like"/>
</dbReference>
<dbReference type="InterPro" id="IPR036365">
    <property type="entry name" value="PGBD-like_sf"/>
</dbReference>
<dbReference type="AlphaFoldDB" id="A0A7W6S318"/>
<sequence>MLTESVLYATAGGRFGDRQADIVRAVVAVAPDLLPRFDIHPLRRLAHFLAQICHESDRFKTTREYASGDAYEGRPDLGNTEPGDGRRFAGRGLLQLTGRANYRWAGDLLGLDLVAEPERAADPALSLHIACLYWRDRTLNPLADADDLRAVTRHINGGLNGLVHRARCLARAETALVQQRLADLGHDPGPVDGAEGRRTRAGLAAFQRTAGLDPTGHRSPSTEARLFAGGAPRAAPDTAAPSSAAGRARHIAHLARALADELDASTSPERTIP</sequence>
<dbReference type="InterPro" id="IPR052354">
    <property type="entry name" value="Cell_Wall_Dynamics_Protein"/>
</dbReference>
<dbReference type="RefSeq" id="WP_221237217.1">
    <property type="nucleotide sequence ID" value="NZ_JACIGI010000056.1"/>
</dbReference>
<dbReference type="GO" id="GO:0006032">
    <property type="term" value="P:chitin catabolic process"/>
    <property type="evidence" value="ECO:0007669"/>
    <property type="project" value="InterPro"/>
</dbReference>
<dbReference type="SUPFAM" id="SSF47090">
    <property type="entry name" value="PGBD-like"/>
    <property type="match status" value="1"/>
</dbReference>
<feature type="region of interest" description="Disordered" evidence="1">
    <location>
        <begin position="229"/>
        <end position="248"/>
    </location>
</feature>
<evidence type="ECO:0000259" key="3">
    <source>
        <dbReference type="Pfam" id="PF01471"/>
    </source>
</evidence>
<accession>A0A7W6S318</accession>
<feature type="domain" description="Peptidoglycan binding-like" evidence="3">
    <location>
        <begin position="173"/>
        <end position="226"/>
    </location>
</feature>
<dbReference type="PANTHER" id="PTHR34408:SF1">
    <property type="entry name" value="GLYCOSYL HYDROLASE FAMILY 19 DOMAIN-CONTAINING PROTEIN HI_1415"/>
    <property type="match status" value="1"/>
</dbReference>
<dbReference type="InterPro" id="IPR000726">
    <property type="entry name" value="Glyco_hydro_19_cat"/>
</dbReference>
<dbReference type="Pfam" id="PF01471">
    <property type="entry name" value="PG_binding_1"/>
    <property type="match status" value="1"/>
</dbReference>
<evidence type="ECO:0000259" key="2">
    <source>
        <dbReference type="Pfam" id="PF00182"/>
    </source>
</evidence>
<keyword evidence="5" id="KW-1185">Reference proteome</keyword>
<name>A0A7W6S318_9PROT</name>
<dbReference type="InterPro" id="IPR036366">
    <property type="entry name" value="PGBDSf"/>
</dbReference>
<feature type="compositionally biased region" description="Low complexity" evidence="1">
    <location>
        <begin position="229"/>
        <end position="246"/>
    </location>
</feature>
<dbReference type="Pfam" id="PF00182">
    <property type="entry name" value="Glyco_hydro_19"/>
    <property type="match status" value="1"/>
</dbReference>
<dbReference type="Proteomes" id="UP000555728">
    <property type="component" value="Unassembled WGS sequence"/>
</dbReference>
<dbReference type="Gene3D" id="1.10.530.10">
    <property type="match status" value="1"/>
</dbReference>
<reference evidence="4 5" key="1">
    <citation type="submission" date="2020-08" db="EMBL/GenBank/DDBJ databases">
        <title>Genome sequencing of Purple Non-Sulfur Bacteria from various extreme environments.</title>
        <authorList>
            <person name="Mayer M."/>
        </authorList>
    </citation>
    <scope>NUCLEOTIDE SEQUENCE [LARGE SCALE GENOMIC DNA]</scope>
    <source>
        <strain evidence="4 5">JA135</strain>
    </source>
</reference>
<dbReference type="GO" id="GO:0004568">
    <property type="term" value="F:chitinase activity"/>
    <property type="evidence" value="ECO:0007669"/>
    <property type="project" value="InterPro"/>
</dbReference>
<proteinExistence type="predicted"/>
<dbReference type="EMBL" id="JACIGI010000056">
    <property type="protein sequence ID" value="MBB4287831.1"/>
    <property type="molecule type" value="Genomic_DNA"/>
</dbReference>
<evidence type="ECO:0000313" key="5">
    <source>
        <dbReference type="Proteomes" id="UP000555728"/>
    </source>
</evidence>